<evidence type="ECO:0000313" key="3">
    <source>
        <dbReference type="Proteomes" id="UP000324194"/>
    </source>
</evidence>
<dbReference type="KEGG" id="asip:AQUSIP_10310"/>
<dbReference type="AlphaFoldDB" id="A0A5E4PGZ8"/>
<dbReference type="InterPro" id="IPR056213">
    <property type="entry name" value="NttE-like"/>
</dbReference>
<dbReference type="Proteomes" id="UP000324194">
    <property type="component" value="Chromosome 1"/>
</dbReference>
<dbReference type="RefSeq" id="WP_148339017.1">
    <property type="nucleotide sequence ID" value="NZ_LR699119.1"/>
</dbReference>
<name>A0A5E4PGZ8_9COXI</name>
<dbReference type="CDD" id="cd21108">
    <property type="entry name" value="Lpg0189-like"/>
    <property type="match status" value="1"/>
</dbReference>
<evidence type="ECO:0000313" key="2">
    <source>
        <dbReference type="EMBL" id="VVC75737.1"/>
    </source>
</evidence>
<proteinExistence type="predicted"/>
<organism evidence="2 3">
    <name type="scientific">Aquicella siphonis</name>
    <dbReference type="NCBI Taxonomy" id="254247"/>
    <lineage>
        <taxon>Bacteria</taxon>
        <taxon>Pseudomonadati</taxon>
        <taxon>Pseudomonadota</taxon>
        <taxon>Gammaproteobacteria</taxon>
        <taxon>Legionellales</taxon>
        <taxon>Coxiellaceae</taxon>
        <taxon>Aquicella</taxon>
    </lineage>
</organism>
<gene>
    <name evidence="2" type="ORF">AQUSIP_10310</name>
</gene>
<keyword evidence="3" id="KW-1185">Reference proteome</keyword>
<protein>
    <submittedName>
        <fullName evidence="2">Uncharacterized protein</fullName>
    </submittedName>
</protein>
<feature type="chain" id="PRO_5022981330" evidence="1">
    <location>
        <begin position="20"/>
        <end position="283"/>
    </location>
</feature>
<dbReference type="NCBIfam" id="NF037977">
    <property type="entry name" value="Lpg0189_fam"/>
    <property type="match status" value="1"/>
</dbReference>
<keyword evidence="1" id="KW-0732">Signal</keyword>
<dbReference type="Pfam" id="PF24274">
    <property type="entry name" value="NttE"/>
    <property type="match status" value="1"/>
</dbReference>
<sequence length="283" mass="32808">MKKQILAFASLFFALPAFAAAIDQPIKITAMARPLSPNTIIREHSSLKEGAARATLPKRTTDYPTQIVRMEAELKGPPQNCDEVFQKIDEFFNDHITYDRFFYNTINYCVYDPNTNFAKKFIINSYFDPLDDEAITYLETYLAQHNGRDLLGSTFHVENAQGLIVSLNIDSGLEDSRNASTLLRLQHDNSSHYFTSNYAMQSDLISDVRQRFYSNDPGLILPFIDKWFFTSGWIYERVLKNSDYVELQPELIFLMDKNPKIFTPFLRLYYAHHCSKYASRHCL</sequence>
<dbReference type="EMBL" id="LR699119">
    <property type="protein sequence ID" value="VVC75737.1"/>
    <property type="molecule type" value="Genomic_DNA"/>
</dbReference>
<feature type="signal peptide" evidence="1">
    <location>
        <begin position="1"/>
        <end position="19"/>
    </location>
</feature>
<accession>A0A5E4PGZ8</accession>
<reference evidence="2 3" key="1">
    <citation type="submission" date="2019-08" db="EMBL/GenBank/DDBJ databases">
        <authorList>
            <person name="Guy L."/>
        </authorList>
    </citation>
    <scope>NUCLEOTIDE SEQUENCE [LARGE SCALE GENOMIC DNA]</scope>
    <source>
        <strain evidence="2 3">SGT-108</strain>
    </source>
</reference>
<dbReference type="OrthoDB" id="5646153at2"/>
<evidence type="ECO:0000256" key="1">
    <source>
        <dbReference type="SAM" id="SignalP"/>
    </source>
</evidence>